<comment type="caution">
    <text evidence="2">The sequence shown here is derived from an EMBL/GenBank/DDBJ whole genome shotgun (WGS) entry which is preliminary data.</text>
</comment>
<dbReference type="Gramene" id="KZM94838">
    <property type="protein sequence ID" value="KZM94838"/>
    <property type="gene ID" value="DCAR_018080"/>
</dbReference>
<keyword evidence="1" id="KW-0732">Signal</keyword>
<evidence type="ECO:0000313" key="2">
    <source>
        <dbReference type="EMBL" id="KZM94838.1"/>
    </source>
</evidence>
<gene>
    <name evidence="2" type="ORF">DCAR_018080</name>
</gene>
<dbReference type="AlphaFoldDB" id="A0A164YQB5"/>
<sequence>MPVLKVLLITAVGSFLALDRIKILTEDALKHLNTVLFSKAGVIGLGPKFMSIYIQKLAIERHIYYDEVEGLTAEWLDATCTLVLNLSTINISSEIESIKKWRKQRQQSGFPGDGKDFDINLSFEDENLLESLNKKRPGVLEARHNKVLARVNQEPNTAETTNDMRCYSKRFLPEQEKEDLNG</sequence>
<feature type="chain" id="PRO_5007854701" evidence="1">
    <location>
        <begin position="18"/>
        <end position="182"/>
    </location>
</feature>
<protein>
    <submittedName>
        <fullName evidence="2">Uncharacterized protein</fullName>
    </submittedName>
</protein>
<accession>A0A164YQB5</accession>
<proteinExistence type="predicted"/>
<evidence type="ECO:0000256" key="1">
    <source>
        <dbReference type="SAM" id="SignalP"/>
    </source>
</evidence>
<dbReference type="EMBL" id="LNRQ01000005">
    <property type="protein sequence ID" value="KZM94838.1"/>
    <property type="molecule type" value="Genomic_DNA"/>
</dbReference>
<reference evidence="2" key="1">
    <citation type="journal article" date="2016" name="Nat. Genet.">
        <title>A high-quality carrot genome assembly provides new insights into carotenoid accumulation and asterid genome evolution.</title>
        <authorList>
            <person name="Iorizzo M."/>
            <person name="Ellison S."/>
            <person name="Senalik D."/>
            <person name="Zeng P."/>
            <person name="Satapoomin P."/>
            <person name="Huang J."/>
            <person name="Bowman M."/>
            <person name="Iovene M."/>
            <person name="Sanseverino W."/>
            <person name="Cavagnaro P."/>
            <person name="Yildiz M."/>
            <person name="Macko-Podgorni A."/>
            <person name="Moranska E."/>
            <person name="Grzebelus E."/>
            <person name="Grzebelus D."/>
            <person name="Ashrafi H."/>
            <person name="Zheng Z."/>
            <person name="Cheng S."/>
            <person name="Spooner D."/>
            <person name="Van Deynze A."/>
            <person name="Simon P."/>
        </authorList>
    </citation>
    <scope>NUCLEOTIDE SEQUENCE [LARGE SCALE GENOMIC DNA]</scope>
    <source>
        <tissue evidence="2">Leaf</tissue>
    </source>
</reference>
<feature type="signal peptide" evidence="1">
    <location>
        <begin position="1"/>
        <end position="17"/>
    </location>
</feature>
<dbReference type="STRING" id="79200.A0A164YQB5"/>
<organism evidence="2">
    <name type="scientific">Daucus carota subsp. sativus</name>
    <name type="common">Carrot</name>
    <dbReference type="NCBI Taxonomy" id="79200"/>
    <lineage>
        <taxon>Eukaryota</taxon>
        <taxon>Viridiplantae</taxon>
        <taxon>Streptophyta</taxon>
        <taxon>Embryophyta</taxon>
        <taxon>Tracheophyta</taxon>
        <taxon>Spermatophyta</taxon>
        <taxon>Magnoliopsida</taxon>
        <taxon>eudicotyledons</taxon>
        <taxon>Gunneridae</taxon>
        <taxon>Pentapetalae</taxon>
        <taxon>asterids</taxon>
        <taxon>campanulids</taxon>
        <taxon>Apiales</taxon>
        <taxon>Apiaceae</taxon>
        <taxon>Apioideae</taxon>
        <taxon>Scandiceae</taxon>
        <taxon>Daucinae</taxon>
        <taxon>Daucus</taxon>
        <taxon>Daucus sect. Daucus</taxon>
    </lineage>
</organism>
<name>A0A164YQB5_DAUCS</name>